<proteinExistence type="predicted"/>
<protein>
    <submittedName>
        <fullName evidence="8">VWA domain-containing protein</fullName>
    </submittedName>
</protein>
<feature type="region of interest" description="Disordered" evidence="5">
    <location>
        <begin position="43"/>
        <end position="62"/>
    </location>
</feature>
<dbReference type="InterPro" id="IPR002035">
    <property type="entry name" value="VWF_A"/>
</dbReference>
<accession>A0A261EXV0</accession>
<feature type="chain" id="PRO_5039323396" evidence="6">
    <location>
        <begin position="37"/>
        <end position="1266"/>
    </location>
</feature>
<reference evidence="8 9" key="1">
    <citation type="journal article" date="2017" name="BMC Genomics">
        <title>Comparative genomic and phylogenomic analyses of the Bifidobacteriaceae family.</title>
        <authorList>
            <person name="Lugli G.A."/>
            <person name="Milani C."/>
            <person name="Turroni F."/>
            <person name="Duranti S."/>
            <person name="Mancabelli L."/>
            <person name="Mangifesta M."/>
            <person name="Ferrario C."/>
            <person name="Modesto M."/>
            <person name="Mattarelli P."/>
            <person name="Jiri K."/>
            <person name="van Sinderen D."/>
            <person name="Ventura M."/>
        </authorList>
    </citation>
    <scope>NUCLEOTIDE SEQUENCE [LARGE SCALE GENOMIC DNA]</scope>
    <source>
        <strain evidence="8 9">DSM 24744</strain>
    </source>
</reference>
<feature type="compositionally biased region" description="Acidic residues" evidence="5">
    <location>
        <begin position="385"/>
        <end position="399"/>
    </location>
</feature>
<feature type="signal peptide" evidence="6">
    <location>
        <begin position="1"/>
        <end position="36"/>
    </location>
</feature>
<comment type="caution">
    <text evidence="8">The sequence shown here is derived from an EMBL/GenBank/DDBJ whole genome shotgun (WGS) entry which is preliminary data.</text>
</comment>
<feature type="compositionally biased region" description="Low complexity" evidence="5">
    <location>
        <begin position="52"/>
        <end position="62"/>
    </location>
</feature>
<dbReference type="InterPro" id="IPR056861">
    <property type="entry name" value="HMCN1-like_VWA"/>
</dbReference>
<evidence type="ECO:0000256" key="3">
    <source>
        <dbReference type="ARBA" id="ARBA00022729"/>
    </source>
</evidence>
<evidence type="ECO:0000256" key="2">
    <source>
        <dbReference type="ARBA" id="ARBA00022525"/>
    </source>
</evidence>
<dbReference type="InterPro" id="IPR031965">
    <property type="entry name" value="CBM26"/>
</dbReference>
<name>A0A261EXV0_9BIFI</name>
<dbReference type="Pfam" id="PF18884">
    <property type="entry name" value="TSP3_bac"/>
    <property type="match status" value="4"/>
</dbReference>
<dbReference type="PANTHER" id="PTHR37467">
    <property type="entry name" value="EXPORTED CALCIUM-BINDING GLYCOPROTEIN-RELATED"/>
    <property type="match status" value="1"/>
</dbReference>
<dbReference type="InterPro" id="IPR059100">
    <property type="entry name" value="TSP3_bac"/>
</dbReference>
<evidence type="ECO:0000256" key="6">
    <source>
        <dbReference type="SAM" id="SignalP"/>
    </source>
</evidence>
<dbReference type="PROSITE" id="PS51257">
    <property type="entry name" value="PROKAR_LIPOPROTEIN"/>
    <property type="match status" value="1"/>
</dbReference>
<dbReference type="Proteomes" id="UP000216454">
    <property type="component" value="Unassembled WGS sequence"/>
</dbReference>
<dbReference type="GO" id="GO:0005509">
    <property type="term" value="F:calcium ion binding"/>
    <property type="evidence" value="ECO:0007669"/>
    <property type="project" value="InterPro"/>
</dbReference>
<dbReference type="InterPro" id="IPR053180">
    <property type="entry name" value="Ca-binding_acidic-repeat"/>
</dbReference>
<dbReference type="CDD" id="cd00198">
    <property type="entry name" value="vWFA"/>
    <property type="match status" value="1"/>
</dbReference>
<evidence type="ECO:0000313" key="9">
    <source>
        <dbReference type="Proteomes" id="UP000216454"/>
    </source>
</evidence>
<keyword evidence="9" id="KW-1185">Reference proteome</keyword>
<dbReference type="InterPro" id="IPR036465">
    <property type="entry name" value="vWFA_dom_sf"/>
</dbReference>
<sequence>MTGRGSWSCGLRGVRGVLLRALACLVALSVAVSCGAAGAAAEQADGSGGSGSPAASSSASSDGSLTVWFYDSDGWESLFFYWYADDARPVAWPGVAMEARGGGWYSCEVPGYGSVRGIFSDGGASQWPGAGEPGVVLSGGSAWVVDGRVYGSEPEGVTVHFFDWDSWGRVCLYWYDSSGASGPGWPGARMFPDGDGWWSRTVFGAGDGLRVLFSDGGSRQVPSRMEEGFAVSGEAWYRGGVWTGSRPEGVTVLFRRPDGWGEPRVYYYASDSDTGPAWPGVAMSDAGGGWWAYRIERYSRARVVFTDGASQVPARMEPGLEAEGTMWYRDGAWVDGESDSDGDGLADCMELVAGTDRAVADSDGDGLLDGFEQGRSGTDPLSADSDADGVADGDADPDGDGLSSLREQGLGTDPLEPDSDGDGLDDAREVTLGTDPLAADSDGDGLPDGAETALGLDPLAADSDGDGTGDASATVTRTLGAEDSDGPSAVGGIEPRLLDAASLAVPSLEVTGAARDVAGVRVAAYDGWLKGDARGFVGDVARVDGSFGSGTLSFALSDGYALHEYALPDGTVTNGLLVMHSDGGQAEALDARWDVAARTLTVPITQGGYYFVLDFIEWAGGIGLVPVGGNAPASPSLSRAPVMRAPGATIATWDVKGQADVVFAIDTTSSMGGAIGNVKANVDRFVDRIDGADVSASLALVSFRDTTADGPDSTRVARDNGSPWYTDLGRFKQAIDALTVDGGGDDPETPLDALGEVLDLDARDGAERFVVLVTDAGAKADNSHGLAGMQDAADRLKAAGWHVSVVTGQSHKDDYEALWEGTGGIFADLNGDFQSQLLQVAQSIRDEVAGGQWIVLGDCAGPSDSTFLPRVVRLAAPLREGSGTDTDKDGASDIAELGGSVTTATIDIRPWSEKLARNGTPSAVYSWPSLPSYVNYVSDPTQADTDRDLDADGVDPHPMAYQLNDNFIDKMRQLEELAYSYTRANGIGQDILKYGTDIEYWYIASFVRQFNPNYLGGTKWPGVGGPVDNGFKDYVMDWDAKQSDTRKRLVPYFESTTSVNANEKGDAVDLRHWGATLSAYIYETGIGDTGRLEKDPSFKGLAESFMPEYHLDNLAGWAGDLQTLMLDGYKRYVKTGKIGSEDFVNRYRDAFYGLIGGDDTTFSMDDMYADTDSYNVYTSIKWTHHGFADGVREYYSSGRLKRYHSFSNYWSRSKVFDLTKTYTNSKYLVITWPLLKEGGQCPITPDQSEAAARAFTDFIMDRRGEE</sequence>
<dbReference type="SUPFAM" id="SSF53300">
    <property type="entry name" value="vWA-like"/>
    <property type="match status" value="1"/>
</dbReference>
<keyword evidence="4" id="KW-0106">Calcium</keyword>
<keyword evidence="3 6" id="KW-0732">Signal</keyword>
<dbReference type="InterPro" id="IPR013783">
    <property type="entry name" value="Ig-like_fold"/>
</dbReference>
<dbReference type="Gene3D" id="2.60.40.10">
    <property type="entry name" value="Immunoglobulins"/>
    <property type="match status" value="3"/>
</dbReference>
<dbReference type="EMBL" id="MWWQ01000007">
    <property type="protein sequence ID" value="OZG51684.1"/>
    <property type="molecule type" value="Genomic_DNA"/>
</dbReference>
<dbReference type="InterPro" id="IPR028974">
    <property type="entry name" value="TSP_type-3_rpt"/>
</dbReference>
<organism evidence="8 9">
    <name type="scientific">Pseudoscardovia suis</name>
    <dbReference type="NCBI Taxonomy" id="987063"/>
    <lineage>
        <taxon>Bacteria</taxon>
        <taxon>Bacillati</taxon>
        <taxon>Actinomycetota</taxon>
        <taxon>Actinomycetes</taxon>
        <taxon>Bifidobacteriales</taxon>
        <taxon>Bifidobacteriaceae</taxon>
        <taxon>Pseudoscardovia</taxon>
    </lineage>
</organism>
<gene>
    <name evidence="8" type="ORF">PSSU_0891</name>
</gene>
<dbReference type="PANTHER" id="PTHR37467:SF1">
    <property type="entry name" value="EXPORTED CALCIUM-BINDING GLYCOPROTEIN"/>
    <property type="match status" value="1"/>
</dbReference>
<dbReference type="GO" id="GO:0005975">
    <property type="term" value="P:carbohydrate metabolic process"/>
    <property type="evidence" value="ECO:0007669"/>
    <property type="project" value="UniProtKB-ARBA"/>
</dbReference>
<evidence type="ECO:0000256" key="5">
    <source>
        <dbReference type="SAM" id="MobiDB-lite"/>
    </source>
</evidence>
<dbReference type="AlphaFoldDB" id="A0A261EXV0"/>
<evidence type="ECO:0000256" key="1">
    <source>
        <dbReference type="ARBA" id="ARBA00004613"/>
    </source>
</evidence>
<feature type="compositionally biased region" description="Acidic residues" evidence="5">
    <location>
        <begin position="415"/>
        <end position="424"/>
    </location>
</feature>
<keyword evidence="2" id="KW-0964">Secreted</keyword>
<evidence type="ECO:0000313" key="8">
    <source>
        <dbReference type="EMBL" id="OZG51684.1"/>
    </source>
</evidence>
<dbReference type="Gene3D" id="3.40.50.410">
    <property type="entry name" value="von Willebrand factor, type A domain"/>
    <property type="match status" value="1"/>
</dbReference>
<dbReference type="Pfam" id="PF16738">
    <property type="entry name" value="CBM26"/>
    <property type="match status" value="3"/>
</dbReference>
<dbReference type="PROSITE" id="PS50234">
    <property type="entry name" value="VWFA"/>
    <property type="match status" value="1"/>
</dbReference>
<dbReference type="Pfam" id="PF25106">
    <property type="entry name" value="VWA_4"/>
    <property type="match status" value="1"/>
</dbReference>
<feature type="region of interest" description="Disordered" evidence="5">
    <location>
        <begin position="359"/>
        <end position="473"/>
    </location>
</feature>
<feature type="domain" description="VWFA" evidence="7">
    <location>
        <begin position="660"/>
        <end position="806"/>
    </location>
</feature>
<comment type="subcellular location">
    <subcellularLocation>
        <location evidence="1">Secreted</location>
    </subcellularLocation>
</comment>
<dbReference type="OrthoDB" id="4428070at2"/>
<evidence type="ECO:0000256" key="4">
    <source>
        <dbReference type="ARBA" id="ARBA00022837"/>
    </source>
</evidence>
<evidence type="ECO:0000259" key="7">
    <source>
        <dbReference type="PROSITE" id="PS50234"/>
    </source>
</evidence>
<dbReference type="SUPFAM" id="SSF103647">
    <property type="entry name" value="TSP type-3 repeat"/>
    <property type="match status" value="1"/>
</dbReference>
<dbReference type="RefSeq" id="WP_094691255.1">
    <property type="nucleotide sequence ID" value="NZ_MWWQ01000007.1"/>
</dbReference>
<dbReference type="SMART" id="SM00327">
    <property type="entry name" value="VWA"/>
    <property type="match status" value="1"/>
</dbReference>